<dbReference type="Proteomes" id="UP000326582">
    <property type="component" value="Chromosome 4"/>
</dbReference>
<reference evidence="2" key="1">
    <citation type="journal article" date="2019" name="MBio">
        <title>Comparative genomics for the elucidation of multidrug resistance (MDR) in Candida lusitaniae.</title>
        <authorList>
            <person name="Kannan A."/>
            <person name="Asner S.A."/>
            <person name="Trachsel E."/>
            <person name="Kelly S."/>
            <person name="Parker J."/>
            <person name="Sanglard D."/>
        </authorList>
    </citation>
    <scope>NUCLEOTIDE SEQUENCE [LARGE SCALE GENOMIC DNA]</scope>
    <source>
        <strain evidence="2">P1</strain>
    </source>
</reference>
<dbReference type="EMBL" id="CP038487">
    <property type="protein sequence ID" value="QFZ28623.1"/>
    <property type="molecule type" value="Genomic_DNA"/>
</dbReference>
<organism evidence="1 2">
    <name type="scientific">Clavispora lusitaniae</name>
    <name type="common">Candida lusitaniae</name>
    <dbReference type="NCBI Taxonomy" id="36911"/>
    <lineage>
        <taxon>Eukaryota</taxon>
        <taxon>Fungi</taxon>
        <taxon>Dikarya</taxon>
        <taxon>Ascomycota</taxon>
        <taxon>Saccharomycotina</taxon>
        <taxon>Pichiomycetes</taxon>
        <taxon>Metschnikowiaceae</taxon>
        <taxon>Clavispora</taxon>
    </lineage>
</organism>
<keyword evidence="2" id="KW-1185">Reference proteome</keyword>
<accession>A0ACD0WM30</accession>
<proteinExistence type="predicted"/>
<sequence length="652" mass="73435">MAEHNNQNTSVFGDEDNNPFPHSSGLASLIQSHQNSNEHRNVETANNEPAESDSEAPSSNLTDRAAVSNDFEVNLAKEPDHEDSESMLLYQTEREQYNTVHPNYESRVTRFLNPRYKSHIEISEAGKSNEGMNNASKKYVVYTIKLLSQDFPKEEISTRRRYSDFESLRDVLTRIFPLIIIPPIPPKNYSTLNVLNGLVGSNMSANNTITNSTGNNVSSEQSSSNGPGATTYSYINSNHLNKNRLIEHRKRLFANFLNRCLQIPQIRSLEFFAKFLDPSANWSDEIVLINSQLPKSVYQSNPENGLKTDPIYSNLPLPSSNHALGIPFLSKRQIAKKTTKLLGSTSSVSASQESSKSDPPNNISANGISNGEKETKLAVKTSNLDDINKKIVENFIGMSNDYVELGTALNSFSLTVADSTKLNASKSSDEDDNKVDIVLDKIGVAFDRSYSTNNSLIAELETKFSEPLGEMVQYSVIYSSVKRFHDRKQKQKELLDEEIKDKRKEFVELARLDMGSNAQAQSASNAMKSNTESQPENKHSSKLKMFTSMGSIKKITKYVSDIMDQNPEQTRKQRMSSLQAKLALLEECQSMMLGDLAYITDELDRTFHSFQKEELKTIFSILLNYNSIFIGWARKNIEIWEEIKEELQSLDL</sequence>
<protein>
    <submittedName>
        <fullName evidence="1">Sorting nexin protein</fullName>
    </submittedName>
</protein>
<evidence type="ECO:0000313" key="1">
    <source>
        <dbReference type="EMBL" id="QFZ28623.1"/>
    </source>
</evidence>
<gene>
    <name evidence="1" type="ORF">EJF14_40667</name>
</gene>
<name>A0ACD0WM30_CLALS</name>
<evidence type="ECO:0000313" key="2">
    <source>
        <dbReference type="Proteomes" id="UP000326582"/>
    </source>
</evidence>